<keyword evidence="2" id="KW-1185">Reference proteome</keyword>
<evidence type="ECO:0000313" key="1">
    <source>
        <dbReference type="EMBL" id="MBP2367701.1"/>
    </source>
</evidence>
<organism evidence="1 2">
    <name type="scientific">Pseudonocardia parietis</name>
    <dbReference type="NCBI Taxonomy" id="570936"/>
    <lineage>
        <taxon>Bacteria</taxon>
        <taxon>Bacillati</taxon>
        <taxon>Actinomycetota</taxon>
        <taxon>Actinomycetes</taxon>
        <taxon>Pseudonocardiales</taxon>
        <taxon>Pseudonocardiaceae</taxon>
        <taxon>Pseudonocardia</taxon>
    </lineage>
</organism>
<dbReference type="Proteomes" id="UP001519295">
    <property type="component" value="Unassembled WGS sequence"/>
</dbReference>
<sequence length="75" mass="8445">MFYGFATSRVGEGHVVQEDPRARPGMTKQEIIDRLGWFAELGVTTSSVPIPGLDHIEEYFDYTQWVAEEIMPAVA</sequence>
<dbReference type="EMBL" id="JAGINU010000001">
    <property type="protein sequence ID" value="MBP2367701.1"/>
    <property type="molecule type" value="Genomic_DNA"/>
</dbReference>
<proteinExistence type="predicted"/>
<comment type="caution">
    <text evidence="1">The sequence shown here is derived from an EMBL/GenBank/DDBJ whole genome shotgun (WGS) entry which is preliminary data.</text>
</comment>
<accession>A0ABS4VUX2</accession>
<evidence type="ECO:0008006" key="3">
    <source>
        <dbReference type="Google" id="ProtNLM"/>
    </source>
</evidence>
<gene>
    <name evidence="1" type="ORF">JOF36_003397</name>
</gene>
<protein>
    <recommendedName>
        <fullName evidence="3">Luciferase-like monooxygenase</fullName>
    </recommendedName>
</protein>
<evidence type="ECO:0000313" key="2">
    <source>
        <dbReference type="Proteomes" id="UP001519295"/>
    </source>
</evidence>
<name>A0ABS4VUX2_9PSEU</name>
<dbReference type="RefSeq" id="WP_210027853.1">
    <property type="nucleotide sequence ID" value="NZ_JAGINU010000001.1"/>
</dbReference>
<reference evidence="1 2" key="1">
    <citation type="submission" date="2021-03" db="EMBL/GenBank/DDBJ databases">
        <title>Sequencing the genomes of 1000 actinobacteria strains.</title>
        <authorList>
            <person name="Klenk H.-P."/>
        </authorList>
    </citation>
    <scope>NUCLEOTIDE SEQUENCE [LARGE SCALE GENOMIC DNA]</scope>
    <source>
        <strain evidence="1 2">DSM 45256</strain>
    </source>
</reference>